<dbReference type="AlphaFoldDB" id="A0A2N6CSI9"/>
<proteinExistence type="predicted"/>
<feature type="region of interest" description="Disordered" evidence="1">
    <location>
        <begin position="1"/>
        <end position="35"/>
    </location>
</feature>
<evidence type="ECO:0000313" key="2">
    <source>
        <dbReference type="EMBL" id="PLX60063.1"/>
    </source>
</evidence>
<name>A0A2N6CSI9_9GAMM</name>
<dbReference type="EMBL" id="PKUN01000028">
    <property type="protein sequence ID" value="PLX60063.1"/>
    <property type="molecule type" value="Genomic_DNA"/>
</dbReference>
<organism evidence="2 3">
    <name type="scientific">Sedimenticola selenatireducens</name>
    <dbReference type="NCBI Taxonomy" id="191960"/>
    <lineage>
        <taxon>Bacteria</taxon>
        <taxon>Pseudomonadati</taxon>
        <taxon>Pseudomonadota</taxon>
        <taxon>Gammaproteobacteria</taxon>
        <taxon>Chromatiales</taxon>
        <taxon>Sedimenticolaceae</taxon>
        <taxon>Sedimenticola</taxon>
    </lineage>
</organism>
<comment type="caution">
    <text evidence="2">The sequence shown here is derived from an EMBL/GenBank/DDBJ whole genome shotgun (WGS) entry which is preliminary data.</text>
</comment>
<dbReference type="Gene3D" id="1.25.40.920">
    <property type="entry name" value="TRAP transporter T-component"/>
    <property type="match status" value="1"/>
</dbReference>
<evidence type="ECO:0000256" key="1">
    <source>
        <dbReference type="SAM" id="MobiDB-lite"/>
    </source>
</evidence>
<dbReference type="InterPro" id="IPR038537">
    <property type="entry name" value="TatT_sf"/>
</dbReference>
<dbReference type="STRING" id="1111735.GCA_000428045_00361"/>
<sequence>MGASTSAPHFATGSNILNRSTRNTAEPVCRETPGKGGATRGLYRILITALILALLTGCASMARERLATNLASAMLNQDDPDIVRAGAPAYLLLLDGMIHDNPNDQSLLLAGSRLYGAFATGLIREPVRVKRLTQRSWEYAQLAFCARYREICEQTDARYDQFAATVDRIAPGELNLLYVYATSWAGWIAARSDDWGALADLPKVEHLLERIIAQAPEYDQGRAQLYLGVMHSQLPPALGGKPEIGKAHFELAITYSGGHDLMAKVEYARRYARLVFDQPLHDRLLHEVLAAPAQAPDLTLSNILAKQQAELLLKDEYF</sequence>
<evidence type="ECO:0008006" key="4">
    <source>
        <dbReference type="Google" id="ProtNLM"/>
    </source>
</evidence>
<dbReference type="Proteomes" id="UP000235015">
    <property type="component" value="Unassembled WGS sequence"/>
</dbReference>
<protein>
    <recommendedName>
        <fullName evidence="4">TRAP transporter TatT component family protein</fullName>
    </recommendedName>
</protein>
<accession>A0A2N6CSI9</accession>
<dbReference type="Pfam" id="PF16811">
    <property type="entry name" value="TAtT"/>
    <property type="match status" value="1"/>
</dbReference>
<gene>
    <name evidence="2" type="ORF">C0630_17140</name>
</gene>
<evidence type="ECO:0000313" key="3">
    <source>
        <dbReference type="Proteomes" id="UP000235015"/>
    </source>
</evidence>
<feature type="compositionally biased region" description="Polar residues" evidence="1">
    <location>
        <begin position="1"/>
        <end position="24"/>
    </location>
</feature>
<reference evidence="2 3" key="1">
    <citation type="submission" date="2017-11" db="EMBL/GenBank/DDBJ databases">
        <title>Genome-resolved metagenomics identifies genetic mobility, metabolic interactions, and unexpected diversity in perchlorate-reducing communities.</title>
        <authorList>
            <person name="Barnum T.P."/>
            <person name="Figueroa I.A."/>
            <person name="Carlstrom C.I."/>
            <person name="Lucas L.N."/>
            <person name="Engelbrektson A.L."/>
            <person name="Coates J.D."/>
        </authorList>
    </citation>
    <scope>NUCLEOTIDE SEQUENCE [LARGE SCALE GENOMIC DNA]</scope>
    <source>
        <strain evidence="2">BM301</strain>
    </source>
</reference>
<dbReference type="InterPro" id="IPR031823">
    <property type="entry name" value="TatT"/>
</dbReference>